<keyword evidence="1" id="KW-1133">Transmembrane helix</keyword>
<keyword evidence="3" id="KW-1185">Reference proteome</keyword>
<evidence type="ECO:0000313" key="3">
    <source>
        <dbReference type="Proteomes" id="UP001628156"/>
    </source>
</evidence>
<evidence type="ECO:0000256" key="1">
    <source>
        <dbReference type="SAM" id="Phobius"/>
    </source>
</evidence>
<sequence>MEITQPEKKKLGILMNTISLKGILAIAMIFILITGAITIIAIISPKPYIQTKVGLWECSQSTQTFNPNICK</sequence>
<comment type="caution">
    <text evidence="2">The sequence shown here is derived from an EMBL/GenBank/DDBJ whole genome shotgun (WGS) entry which is preliminary data.</text>
</comment>
<keyword evidence="1" id="KW-0812">Transmembrane</keyword>
<evidence type="ECO:0000313" key="2">
    <source>
        <dbReference type="EMBL" id="GAB1227260.1"/>
    </source>
</evidence>
<dbReference type="Proteomes" id="UP001628156">
    <property type="component" value="Unassembled WGS sequence"/>
</dbReference>
<organism evidence="2 3">
    <name type="scientific">Entamoeba nuttalli</name>
    <dbReference type="NCBI Taxonomy" id="412467"/>
    <lineage>
        <taxon>Eukaryota</taxon>
        <taxon>Amoebozoa</taxon>
        <taxon>Evosea</taxon>
        <taxon>Archamoebae</taxon>
        <taxon>Mastigamoebida</taxon>
        <taxon>Entamoebidae</taxon>
        <taxon>Entamoeba</taxon>
    </lineage>
</organism>
<proteinExistence type="predicted"/>
<dbReference type="EMBL" id="BAAFRS010000328">
    <property type="protein sequence ID" value="GAB1227260.1"/>
    <property type="molecule type" value="Genomic_DNA"/>
</dbReference>
<feature type="non-terminal residue" evidence="2">
    <location>
        <position position="71"/>
    </location>
</feature>
<accession>A0ABQ0DWN9</accession>
<protein>
    <submittedName>
        <fullName evidence="2">Uncharacterized protein</fullName>
    </submittedName>
</protein>
<gene>
    <name evidence="2" type="ORF">ENUP19_0328G0055</name>
</gene>
<keyword evidence="1" id="KW-0472">Membrane</keyword>
<feature type="transmembrane region" description="Helical" evidence="1">
    <location>
        <begin position="20"/>
        <end position="43"/>
    </location>
</feature>
<name>A0ABQ0DWN9_9EUKA</name>
<reference evidence="2 3" key="1">
    <citation type="journal article" date="2019" name="PLoS Negl. Trop. Dis.">
        <title>Whole genome sequencing of Entamoeba nuttalli reveals mammalian host-related molecular signatures and a novel octapeptide-repeat surface protein.</title>
        <authorList>
            <person name="Tanaka M."/>
            <person name="Makiuchi T."/>
            <person name="Komiyama T."/>
            <person name="Shiina T."/>
            <person name="Osaki K."/>
            <person name="Tachibana H."/>
        </authorList>
    </citation>
    <scope>NUCLEOTIDE SEQUENCE [LARGE SCALE GENOMIC DNA]</scope>
    <source>
        <strain evidence="2 3">P19-061405</strain>
    </source>
</reference>